<dbReference type="InterPro" id="IPR015421">
    <property type="entry name" value="PyrdxlP-dep_Trfase_major"/>
</dbReference>
<dbReference type="Pfam" id="PF01053">
    <property type="entry name" value="Cys_Met_Meta_PP"/>
    <property type="match status" value="1"/>
</dbReference>
<dbReference type="PANTHER" id="PTHR11808">
    <property type="entry name" value="TRANS-SULFURATION ENZYME FAMILY MEMBER"/>
    <property type="match status" value="1"/>
</dbReference>
<comment type="cofactor">
    <cofactor evidence="1 4">
        <name>pyridoxal 5'-phosphate</name>
        <dbReference type="ChEBI" id="CHEBI:597326"/>
    </cofactor>
</comment>
<evidence type="ECO:0000256" key="4">
    <source>
        <dbReference type="RuleBase" id="RU362118"/>
    </source>
</evidence>
<dbReference type="Gene3D" id="3.40.640.10">
    <property type="entry name" value="Type I PLP-dependent aspartate aminotransferase-like (Major domain)"/>
    <property type="match status" value="1"/>
</dbReference>
<dbReference type="PIRSF" id="PIRSF001434">
    <property type="entry name" value="CGS"/>
    <property type="match status" value="1"/>
</dbReference>
<dbReference type="GO" id="GO:0008483">
    <property type="term" value="F:transaminase activity"/>
    <property type="evidence" value="ECO:0007669"/>
    <property type="project" value="UniProtKB-KW"/>
</dbReference>
<evidence type="ECO:0000256" key="2">
    <source>
        <dbReference type="ARBA" id="ARBA00022898"/>
    </source>
</evidence>
<dbReference type="GO" id="GO:0019346">
    <property type="term" value="P:transsulfuration"/>
    <property type="evidence" value="ECO:0007669"/>
    <property type="project" value="InterPro"/>
</dbReference>
<keyword evidence="6" id="KW-1185">Reference proteome</keyword>
<dbReference type="Gene3D" id="3.90.1150.10">
    <property type="entry name" value="Aspartate Aminotransferase, domain 1"/>
    <property type="match status" value="1"/>
</dbReference>
<dbReference type="EMBL" id="QTJU01000008">
    <property type="protein sequence ID" value="RFM26738.1"/>
    <property type="molecule type" value="Genomic_DNA"/>
</dbReference>
<dbReference type="PANTHER" id="PTHR11808:SF80">
    <property type="entry name" value="CYSTATHIONINE GAMMA-LYASE"/>
    <property type="match status" value="1"/>
</dbReference>
<dbReference type="CDD" id="cd00614">
    <property type="entry name" value="CGS_like"/>
    <property type="match status" value="1"/>
</dbReference>
<protein>
    <submittedName>
        <fullName evidence="5">Aminotransferase class V-fold PLP-dependent enzyme</fullName>
    </submittedName>
</protein>
<dbReference type="GO" id="GO:0030170">
    <property type="term" value="F:pyridoxal phosphate binding"/>
    <property type="evidence" value="ECO:0007669"/>
    <property type="project" value="InterPro"/>
</dbReference>
<dbReference type="FunFam" id="3.40.640.10:FF:000046">
    <property type="entry name" value="Cystathionine gamma-lyase"/>
    <property type="match status" value="1"/>
</dbReference>
<dbReference type="SUPFAM" id="SSF53383">
    <property type="entry name" value="PLP-dependent transferases"/>
    <property type="match status" value="1"/>
</dbReference>
<feature type="modified residue" description="N6-(pyridoxal phosphate)lysine" evidence="3">
    <location>
        <position position="204"/>
    </location>
</feature>
<dbReference type="GO" id="GO:0005737">
    <property type="term" value="C:cytoplasm"/>
    <property type="evidence" value="ECO:0007669"/>
    <property type="project" value="TreeGrafter"/>
</dbReference>
<comment type="caution">
    <text evidence="5">The sequence shown here is derived from an EMBL/GenBank/DDBJ whole genome shotgun (WGS) entry which is preliminary data.</text>
</comment>
<keyword evidence="5" id="KW-0808">Transferase</keyword>
<evidence type="ECO:0000256" key="1">
    <source>
        <dbReference type="ARBA" id="ARBA00001933"/>
    </source>
</evidence>
<dbReference type="PROSITE" id="PS00868">
    <property type="entry name" value="CYS_MET_METAB_PP"/>
    <property type="match status" value="1"/>
</dbReference>
<dbReference type="GO" id="GO:0016846">
    <property type="term" value="F:carbon-sulfur lyase activity"/>
    <property type="evidence" value="ECO:0007669"/>
    <property type="project" value="TreeGrafter"/>
</dbReference>
<dbReference type="Proteomes" id="UP000261284">
    <property type="component" value="Unassembled WGS sequence"/>
</dbReference>
<dbReference type="AlphaFoldDB" id="A0A3E1NG16"/>
<sequence>MDLSFILNEFAEDRDSYFRSVAPPIVQTSNFAFKTIDELRHSLEDEYSNWLYSRGLNPTVEILRKKLAALDGAEDCLVFNSGAAAIFAAVLANVKSGDHIVSVREPYSWALRMFNGILPRFNVSVTYIDGRDIANFEKATQANTTLYYLESPNSWTYELQDLTAVTKLAKQRNIITICDNSYCTPLFQRPIELGVDLVLQSATKYIGGHSDAVAGVLCGSSDIIRRIFASEYLNIGSGIQPFNAWLLIRGLRTLPARLERITRTTQAVLQYLQQHPLVESVLYPLDPSFPQYQLAKQQMKNAGGLLTFVLRAGNMETIEHFCESLKHILIAVSWGGYESLIMPRCASLQPGAFDAANTSHRMLRLYVGLEEADYITGDLDQAFEQIRLKS</sequence>
<dbReference type="OrthoDB" id="9803729at2"/>
<dbReference type="InterPro" id="IPR054542">
    <property type="entry name" value="Cys_met_metab_PP"/>
</dbReference>
<evidence type="ECO:0000313" key="6">
    <source>
        <dbReference type="Proteomes" id="UP000261284"/>
    </source>
</evidence>
<proteinExistence type="inferred from homology"/>
<accession>A0A3E1NG16</accession>
<comment type="similarity">
    <text evidence="4">Belongs to the trans-sulfuration enzymes family.</text>
</comment>
<keyword evidence="5" id="KW-0032">Aminotransferase</keyword>
<evidence type="ECO:0000313" key="5">
    <source>
        <dbReference type="EMBL" id="RFM26738.1"/>
    </source>
</evidence>
<organism evidence="5 6">
    <name type="scientific">Deminuibacter soli</name>
    <dbReference type="NCBI Taxonomy" id="2291815"/>
    <lineage>
        <taxon>Bacteria</taxon>
        <taxon>Pseudomonadati</taxon>
        <taxon>Bacteroidota</taxon>
        <taxon>Chitinophagia</taxon>
        <taxon>Chitinophagales</taxon>
        <taxon>Chitinophagaceae</taxon>
        <taxon>Deminuibacter</taxon>
    </lineage>
</organism>
<dbReference type="InterPro" id="IPR000277">
    <property type="entry name" value="Cys/Met-Metab_PyrdxlP-dep_enz"/>
</dbReference>
<gene>
    <name evidence="5" type="ORF">DXN05_18685</name>
</gene>
<dbReference type="InterPro" id="IPR015424">
    <property type="entry name" value="PyrdxlP-dep_Trfase"/>
</dbReference>
<dbReference type="InterPro" id="IPR015422">
    <property type="entry name" value="PyrdxlP-dep_Trfase_small"/>
</dbReference>
<reference evidence="5 6" key="1">
    <citation type="submission" date="2018-08" db="EMBL/GenBank/DDBJ databases">
        <title>Chitinophagaceae sp. K23C18032701, a novel bacterium isolated from forest soil.</title>
        <authorList>
            <person name="Wang C."/>
        </authorList>
    </citation>
    <scope>NUCLEOTIDE SEQUENCE [LARGE SCALE GENOMIC DNA]</scope>
    <source>
        <strain evidence="5 6">K23C18032701</strain>
    </source>
</reference>
<evidence type="ECO:0000256" key="3">
    <source>
        <dbReference type="PIRSR" id="PIRSR001434-2"/>
    </source>
</evidence>
<keyword evidence="2 3" id="KW-0663">Pyridoxal phosphate</keyword>
<name>A0A3E1NG16_9BACT</name>